<feature type="region of interest" description="Disordered" evidence="4">
    <location>
        <begin position="145"/>
        <end position="167"/>
    </location>
</feature>
<keyword evidence="6" id="KW-1185">Reference proteome</keyword>
<gene>
    <name evidence="5" type="ORF">B0T10DRAFT_508959</name>
</gene>
<keyword evidence="1" id="KW-0677">Repeat</keyword>
<dbReference type="PANTHER" id="PTHR24173">
    <property type="entry name" value="ANKYRIN REPEAT CONTAINING"/>
    <property type="match status" value="1"/>
</dbReference>
<dbReference type="PRINTS" id="PR01415">
    <property type="entry name" value="ANKYRIN"/>
</dbReference>
<keyword evidence="2 3" id="KW-0040">ANK repeat</keyword>
<evidence type="ECO:0000313" key="6">
    <source>
        <dbReference type="Proteomes" id="UP000777438"/>
    </source>
</evidence>
<dbReference type="SMART" id="SM00248">
    <property type="entry name" value="ANK"/>
    <property type="match status" value="13"/>
</dbReference>
<dbReference type="PROSITE" id="PS50088">
    <property type="entry name" value="ANK_REPEAT"/>
    <property type="match status" value="6"/>
</dbReference>
<proteinExistence type="predicted"/>
<accession>A0A9P9ATP8</accession>
<evidence type="ECO:0000256" key="1">
    <source>
        <dbReference type="ARBA" id="ARBA00022737"/>
    </source>
</evidence>
<protein>
    <submittedName>
        <fullName evidence="5">Ankyrin repeat-containing domain protein</fullName>
    </submittedName>
</protein>
<feature type="repeat" description="ANK" evidence="3">
    <location>
        <begin position="1463"/>
        <end position="1495"/>
    </location>
</feature>
<dbReference type="Proteomes" id="UP000777438">
    <property type="component" value="Unassembled WGS sequence"/>
</dbReference>
<sequence length="1800" mass="200855">MSWRITGLIETTFSLASDITSHLKAHDATARRELRILAAELRLLGGTLYSLDQFMCELDREGNGESDALATDESKPWPIIHGCEFLLQILTSLYKFVKPHGLEDARSALIGYRSKFGFVLGSSESLQDVFIHFSVLDKEPMPEMQLEDNQAKEAPTSRPGAPATIEEEPTSEQLFSWLGTLNSPDHDREPEEYASEMALVQARRLASPLYRTASTRWPAHAESRWPELRTPICSLFQAPRSFNFVQWTLEYARETYPRTFGNLALTTKWHLELTNALCAEQILPLHMAAALGLPSLCAALITSEADVNHVGFLGSPLFCALVGPNVLKTQANPESWSDLLDTSHASNNRAATILALLDSPADVNYCFNWKNSVQVSLAGVAFWAALIMDNEEIFTEIVRSVTNMDSAFLQLLERDGLVDQAVTSKTFSRLLTHVFDLTLGETGNERFKDQLREAVRKLMSESGIYFCFKDGDPRLLHVRDRSINIFIRESVVDSDMLLFQRLLAEPRFDPDLPYDEDKIGGTILHMAVEGGHLKIMECLIKAGSNLKATDVGGRTPVMVVEDAAALSALVLEHGASTTDVDNDGRTIWHYAAATNFYGLIEWLSEHDPNKQQNLATCSKAGLTPLADAFLNVKDFGEQHKSFAPPEPAALRLLLLEDHTPETMKSPDSLLEAAIQWGKLDLLERMLKLGYGQGRQDHSRLLRSLHIGVPDDMLHRVLEVCKGLPLVFPDGTTVPETILTNTELCPVHGAAEFQKPTGHPSCYPKMTPSQFETLLTPEVLKARDSQGRGIWQRFCDYVLPMLRGRNCTHPSRMEFLSHFICQVIPLLVKHGALEDFERERGKWALLYMADGEGLHPSWERYQFPFIKAVLEATNKESKYFQTMDAAFLLSQAARRGQLEVISLLIDNGLPVDLLRRELGDESLLEHIISDVKVFGALQETLVKKLKPGSLVSRQHIILEKLLDIPPSFEPAGVLGKLLWKKLIDPNQVSSTAAQKNTMLQEVLQREKPEFACTLLQYGADPTLSFSKVFPIHEAAEKGYVTVLEKIREDAPYFDWFVRSDRPGRPSYNAMQIAALHGRASALTWLLERTTLWSIINETTPRNGNAPIHLAIFSGDLDCVQILAQHGADLELRDYDGCTPLLRAVHKGHEEIIGFLLKSGVDTETDLYGIRVLSGWRPAPTRVVKDFVATKFKEYGIPELTKPDPVKLGFILAEMIECHGTWNDSAFKAIIPDIPKEDLMAAILPCRGCTLLSLAGANGCTRMMLELVELGFGGFITGCSKHWVHGYNALHHACFGLLGQIDREEEALVESTLLFIRKCLDAYLDDGMLWFQVPCSPLAVVQFGNGNRTPDWNVYERALDELLQHVETHTDRYWKLMSESGLTFLCDDTPEDQTTCQKLLRYIVNRRCETLEWLEYAGGAFPSPLHLVIEAIERDWKEENAIGPILNMVQRLIACGADVNAQDGELLTPLFFAASKGVLPIIKALLEAGANPNIREETGCTPLSRAMEWGNMDVVRLLMEHGADPSTFLGPSINFIYTEYDNQYINDVAKFGFDNHAVGPGNSSLATLLLSQSSTTRTALLSKDIDFDRIVTDQPSIFYLLLSRNIGPLPLKRVLRRIPVEYLDRIVNPTASINAQAVCYPLRQGSTAILEVLFENGWDCERDVSNGGSALMFACSMGSLRSVKMLVRRGARLSYLADGNRGEKIVKSAFEEARLYPKIVKWLLVGRHQDRRRLEWAVDSSAEVATMPWAGPRKGAHKLSGFDGHHLKACSEGVSEQLALLARIGRIKAELAGRIVAVTLVE</sequence>
<dbReference type="Gene3D" id="1.25.40.20">
    <property type="entry name" value="Ankyrin repeat-containing domain"/>
    <property type="match status" value="5"/>
</dbReference>
<evidence type="ECO:0000313" key="5">
    <source>
        <dbReference type="EMBL" id="KAH6894558.1"/>
    </source>
</evidence>
<feature type="repeat" description="ANK" evidence="3">
    <location>
        <begin position="519"/>
        <end position="551"/>
    </location>
</feature>
<evidence type="ECO:0000256" key="4">
    <source>
        <dbReference type="SAM" id="MobiDB-lite"/>
    </source>
</evidence>
<feature type="repeat" description="ANK" evidence="3">
    <location>
        <begin position="1134"/>
        <end position="1166"/>
    </location>
</feature>
<feature type="repeat" description="ANK" evidence="3">
    <location>
        <begin position="1664"/>
        <end position="1696"/>
    </location>
</feature>
<dbReference type="OrthoDB" id="194358at2759"/>
<evidence type="ECO:0000256" key="2">
    <source>
        <dbReference type="ARBA" id="ARBA00023043"/>
    </source>
</evidence>
<organism evidence="5 6">
    <name type="scientific">Thelonectria olida</name>
    <dbReference type="NCBI Taxonomy" id="1576542"/>
    <lineage>
        <taxon>Eukaryota</taxon>
        <taxon>Fungi</taxon>
        <taxon>Dikarya</taxon>
        <taxon>Ascomycota</taxon>
        <taxon>Pezizomycotina</taxon>
        <taxon>Sordariomycetes</taxon>
        <taxon>Hypocreomycetidae</taxon>
        <taxon>Hypocreales</taxon>
        <taxon>Nectriaceae</taxon>
        <taxon>Thelonectria</taxon>
    </lineage>
</organism>
<dbReference type="InterPro" id="IPR036770">
    <property type="entry name" value="Ankyrin_rpt-contain_sf"/>
</dbReference>
<feature type="repeat" description="ANK" evidence="3">
    <location>
        <begin position="1496"/>
        <end position="1522"/>
    </location>
</feature>
<dbReference type="InterPro" id="IPR002110">
    <property type="entry name" value="Ankyrin_rpt"/>
</dbReference>
<evidence type="ECO:0000256" key="3">
    <source>
        <dbReference type="PROSITE-ProRule" id="PRU00023"/>
    </source>
</evidence>
<reference evidence="5 6" key="1">
    <citation type="journal article" date="2021" name="Nat. Commun.">
        <title>Genetic determinants of endophytism in the Arabidopsis root mycobiome.</title>
        <authorList>
            <person name="Mesny F."/>
            <person name="Miyauchi S."/>
            <person name="Thiergart T."/>
            <person name="Pickel B."/>
            <person name="Atanasova L."/>
            <person name="Karlsson M."/>
            <person name="Huettel B."/>
            <person name="Barry K.W."/>
            <person name="Haridas S."/>
            <person name="Chen C."/>
            <person name="Bauer D."/>
            <person name="Andreopoulos W."/>
            <person name="Pangilinan J."/>
            <person name="LaButti K."/>
            <person name="Riley R."/>
            <person name="Lipzen A."/>
            <person name="Clum A."/>
            <person name="Drula E."/>
            <person name="Henrissat B."/>
            <person name="Kohler A."/>
            <person name="Grigoriev I.V."/>
            <person name="Martin F.M."/>
            <person name="Hacquard S."/>
        </authorList>
    </citation>
    <scope>NUCLEOTIDE SEQUENCE [LARGE SCALE GENOMIC DNA]</scope>
    <source>
        <strain evidence="5 6">MPI-CAGE-CH-0241</strain>
    </source>
</reference>
<dbReference type="Pfam" id="PF12796">
    <property type="entry name" value="Ank_2"/>
    <property type="match status" value="3"/>
</dbReference>
<dbReference type="PROSITE" id="PS50297">
    <property type="entry name" value="ANK_REP_REGION"/>
    <property type="match status" value="6"/>
</dbReference>
<dbReference type="PANTHER" id="PTHR24173:SF74">
    <property type="entry name" value="ANKYRIN REPEAT DOMAIN-CONTAINING PROTEIN 16"/>
    <property type="match status" value="1"/>
</dbReference>
<feature type="repeat" description="ANK" evidence="3">
    <location>
        <begin position="1101"/>
        <end position="1133"/>
    </location>
</feature>
<comment type="caution">
    <text evidence="5">The sequence shown here is derived from an EMBL/GenBank/DDBJ whole genome shotgun (WGS) entry which is preliminary data.</text>
</comment>
<dbReference type="EMBL" id="JAGPYM010000005">
    <property type="protein sequence ID" value="KAH6894558.1"/>
    <property type="molecule type" value="Genomic_DNA"/>
</dbReference>
<name>A0A9P9ATP8_9HYPO</name>
<dbReference type="SUPFAM" id="SSF48403">
    <property type="entry name" value="Ankyrin repeat"/>
    <property type="match status" value="5"/>
</dbReference>